<sequence>MIEMVSMASPLPDDAPLLSVEEVQRHLKRSRASIYRYANTDPKVLNPPYDANRLNPEVRTDRDQPLLFHPKEVRRFARDVLGLAPVIQVQPGEETITQELLRAILAELQAIREHLQSQV</sequence>
<evidence type="ECO:0008006" key="3">
    <source>
        <dbReference type="Google" id="ProtNLM"/>
    </source>
</evidence>
<dbReference type="Proteomes" id="UP000191901">
    <property type="component" value="Chromosome"/>
</dbReference>
<accession>A0A1Z3HMG4</accession>
<dbReference type="EMBL" id="CP021983">
    <property type="protein sequence ID" value="ASC71465.1"/>
    <property type="molecule type" value="Genomic_DNA"/>
</dbReference>
<proteinExistence type="predicted"/>
<dbReference type="AlphaFoldDB" id="A0A1Z3HMG4"/>
<organism evidence="1 2">
    <name type="scientific">Halomicronema hongdechloris C2206</name>
    <dbReference type="NCBI Taxonomy" id="1641165"/>
    <lineage>
        <taxon>Bacteria</taxon>
        <taxon>Bacillati</taxon>
        <taxon>Cyanobacteriota</taxon>
        <taxon>Cyanophyceae</taxon>
        <taxon>Nodosilineales</taxon>
        <taxon>Nodosilineaceae</taxon>
        <taxon>Halomicronema</taxon>
    </lineage>
</organism>
<protein>
    <recommendedName>
        <fullName evidence="3">Resolvase</fullName>
    </recommendedName>
</protein>
<gene>
    <name evidence="1" type="ORF">XM38_024170</name>
</gene>
<evidence type="ECO:0000313" key="2">
    <source>
        <dbReference type="Proteomes" id="UP000191901"/>
    </source>
</evidence>
<keyword evidence="2" id="KW-1185">Reference proteome</keyword>
<reference evidence="1 2" key="1">
    <citation type="journal article" date="2016" name="Biochim. Biophys. Acta">
        <title>Characterization of red-shifted phycobilisomes isolated from the chlorophyll f-containing cyanobacterium Halomicronema hongdechloris.</title>
        <authorList>
            <person name="Li Y."/>
            <person name="Lin Y."/>
            <person name="Garvey C.J."/>
            <person name="Birch D."/>
            <person name="Corkery R.W."/>
            <person name="Loughlin P.C."/>
            <person name="Scheer H."/>
            <person name="Willows R.D."/>
            <person name="Chen M."/>
        </authorList>
    </citation>
    <scope>NUCLEOTIDE SEQUENCE [LARGE SCALE GENOMIC DNA]</scope>
    <source>
        <strain evidence="1 2">C2206</strain>
    </source>
</reference>
<evidence type="ECO:0000313" key="1">
    <source>
        <dbReference type="EMBL" id="ASC71465.1"/>
    </source>
</evidence>
<dbReference type="KEGG" id="hhg:XM38_024170"/>
<name>A0A1Z3HMG4_9CYAN</name>